<dbReference type="RefSeq" id="WP_192749231.1">
    <property type="nucleotide sequence ID" value="NZ_BAABJL010000053.1"/>
</dbReference>
<name>A0A927MWU0_9ACTN</name>
<dbReference type="Gene3D" id="3.30.460.40">
    <property type="match status" value="1"/>
</dbReference>
<dbReference type="Pfam" id="PF08843">
    <property type="entry name" value="AbiEii"/>
    <property type="match status" value="1"/>
</dbReference>
<organism evidence="1 2">
    <name type="scientific">Actinopolymorpha pittospori</name>
    <dbReference type="NCBI Taxonomy" id="648752"/>
    <lineage>
        <taxon>Bacteria</taxon>
        <taxon>Bacillati</taxon>
        <taxon>Actinomycetota</taxon>
        <taxon>Actinomycetes</taxon>
        <taxon>Propionibacteriales</taxon>
        <taxon>Actinopolymorphaceae</taxon>
        <taxon>Actinopolymorpha</taxon>
    </lineage>
</organism>
<dbReference type="AlphaFoldDB" id="A0A927MWU0"/>
<evidence type="ECO:0000313" key="2">
    <source>
        <dbReference type="Proteomes" id="UP000638648"/>
    </source>
</evidence>
<dbReference type="InterPro" id="IPR014942">
    <property type="entry name" value="AbiEii"/>
</dbReference>
<proteinExistence type="predicted"/>
<gene>
    <name evidence="1" type="ORF">HEB94_001600</name>
</gene>
<dbReference type="EMBL" id="JADBEM010000001">
    <property type="protein sequence ID" value="MBE1604752.1"/>
    <property type="molecule type" value="Genomic_DNA"/>
</dbReference>
<protein>
    <recommendedName>
        <fullName evidence="3">Nucleotidyl transferase AbiEii toxin, Type IV TA system</fullName>
    </recommendedName>
</protein>
<comment type="caution">
    <text evidence="1">The sequence shown here is derived from an EMBL/GenBank/DDBJ whole genome shotgun (WGS) entry which is preliminary data.</text>
</comment>
<evidence type="ECO:0000313" key="1">
    <source>
        <dbReference type="EMBL" id="MBE1604752.1"/>
    </source>
</evidence>
<dbReference type="Proteomes" id="UP000638648">
    <property type="component" value="Unassembled WGS sequence"/>
</dbReference>
<reference evidence="1" key="1">
    <citation type="submission" date="2020-10" db="EMBL/GenBank/DDBJ databases">
        <title>Sequencing the genomes of 1000 actinobacteria strains.</title>
        <authorList>
            <person name="Klenk H.-P."/>
        </authorList>
    </citation>
    <scope>NUCLEOTIDE SEQUENCE</scope>
    <source>
        <strain evidence="1">DSM 45354</strain>
    </source>
</reference>
<accession>A0A927MWU0</accession>
<keyword evidence="2" id="KW-1185">Reference proteome</keyword>
<sequence>MKYADPPSFRRALEDRLKTHAKGDGAFVARNRKRVIFDRFLARLCAVAPGRWLLKGGFALDLRLAERARATKDIDLDWHDNADELLDTLLDAAVHDTGDYFTFTVERTGMPPDRLGGSHRFRIAGALAGREFDTFLLDVGQSGGPMGKVETITTPDLLAFAGIGAGNRTRPPLAEQVAEKLHAYTRTYDGGRPSTRTKDLVDLALIAQLFPLDANNLRHAIDATFTSRATHAQPTTLPPAPSQWSRPFRELADTVGIGSELTTGHQIAANMLNPVLDGRISSGTWQPHAQQWVTNRRVRCPEPSGQRPN</sequence>
<evidence type="ECO:0008006" key="3">
    <source>
        <dbReference type="Google" id="ProtNLM"/>
    </source>
</evidence>